<dbReference type="GeneID" id="63853578"/>
<protein>
    <submittedName>
        <fullName evidence="1">Uncharacterized protein</fullName>
    </submittedName>
</protein>
<dbReference type="RefSeq" id="XP_040792933.1">
    <property type="nucleotide sequence ID" value="XM_040936328.1"/>
</dbReference>
<gene>
    <name evidence="1" type="ORF">K460DRAFT_400437</name>
</gene>
<dbReference type="EMBL" id="ML976614">
    <property type="protein sequence ID" value="KAF1850370.1"/>
    <property type="molecule type" value="Genomic_DNA"/>
</dbReference>
<comment type="caution">
    <text evidence="1">The sequence shown here is derived from an EMBL/GenBank/DDBJ whole genome shotgun (WGS) entry which is preliminary data.</text>
</comment>
<evidence type="ECO:0000313" key="1">
    <source>
        <dbReference type="EMBL" id="KAF1850370.1"/>
    </source>
</evidence>
<dbReference type="OrthoDB" id="3795413at2759"/>
<accession>A0A9P4LCU2</accession>
<reference evidence="1" key="1">
    <citation type="submission" date="2020-01" db="EMBL/GenBank/DDBJ databases">
        <authorList>
            <consortium name="DOE Joint Genome Institute"/>
            <person name="Haridas S."/>
            <person name="Albert R."/>
            <person name="Binder M."/>
            <person name="Bloem J."/>
            <person name="Labutti K."/>
            <person name="Salamov A."/>
            <person name="Andreopoulos B."/>
            <person name="Baker S.E."/>
            <person name="Barry K."/>
            <person name="Bills G."/>
            <person name="Bluhm B.H."/>
            <person name="Cannon C."/>
            <person name="Castanera R."/>
            <person name="Culley D.E."/>
            <person name="Daum C."/>
            <person name="Ezra D."/>
            <person name="Gonzalez J.B."/>
            <person name="Henrissat B."/>
            <person name="Kuo A."/>
            <person name="Liang C."/>
            <person name="Lipzen A."/>
            <person name="Lutzoni F."/>
            <person name="Magnuson J."/>
            <person name="Mondo S."/>
            <person name="Nolan M."/>
            <person name="Ohm R."/>
            <person name="Pangilinan J."/>
            <person name="Park H.-J."/>
            <person name="Ramirez L."/>
            <person name="Alfaro M."/>
            <person name="Sun H."/>
            <person name="Tritt A."/>
            <person name="Yoshinaga Y."/>
            <person name="Zwiers L.-H."/>
            <person name="Turgeon B.G."/>
            <person name="Goodwin S.B."/>
            <person name="Spatafora J.W."/>
            <person name="Crous P.W."/>
            <person name="Grigoriev I.V."/>
        </authorList>
    </citation>
    <scope>NUCLEOTIDE SEQUENCE</scope>
    <source>
        <strain evidence="1">CBS 394.84</strain>
    </source>
</reference>
<sequence length="352" mass="41380">MADIALCDQGTMATINAPELDHAYVYNALRKIELMKHVRKQPLPRRELPRREEGLTSTMCSSQDKARKPSYWDHLSYKHTLFSRIEEAEAKLSDEIDVHIKPYAALRCYAICDDMQCKLPREIREMIYDSLIVDRLVSIDEEDFKPIKELEATRPLLSNCKYLLDPAFADPATKYEVLEFWYKSCTFHFESEGFVNKLVEQDFWDLQLPVYDLVKKIAVQVWYPEVLRKTEARYYNNRAIALKELECLFALKPRTHITLILPTEKSRAIWDYTDEDIQLLVSFYSEVFPLAERLIDSGYRLSVEVDPALSFDVTKAELSDEFWVQMISKKVLEEKDNEQEQEDSEQEEEDNE</sequence>
<name>A0A9P4LCU2_9PLEO</name>
<dbReference type="AlphaFoldDB" id="A0A9P4LCU2"/>
<organism evidence="1 2">
    <name type="scientific">Cucurbitaria berberidis CBS 394.84</name>
    <dbReference type="NCBI Taxonomy" id="1168544"/>
    <lineage>
        <taxon>Eukaryota</taxon>
        <taxon>Fungi</taxon>
        <taxon>Dikarya</taxon>
        <taxon>Ascomycota</taxon>
        <taxon>Pezizomycotina</taxon>
        <taxon>Dothideomycetes</taxon>
        <taxon>Pleosporomycetidae</taxon>
        <taxon>Pleosporales</taxon>
        <taxon>Pleosporineae</taxon>
        <taxon>Cucurbitariaceae</taxon>
        <taxon>Cucurbitaria</taxon>
    </lineage>
</organism>
<proteinExistence type="predicted"/>
<dbReference type="Proteomes" id="UP000800039">
    <property type="component" value="Unassembled WGS sequence"/>
</dbReference>
<keyword evidence="2" id="KW-1185">Reference proteome</keyword>
<evidence type="ECO:0000313" key="2">
    <source>
        <dbReference type="Proteomes" id="UP000800039"/>
    </source>
</evidence>